<feature type="transmembrane region" description="Helical" evidence="2">
    <location>
        <begin position="21"/>
        <end position="45"/>
    </location>
</feature>
<dbReference type="RefSeq" id="WP_101306846.1">
    <property type="nucleotide sequence ID" value="NZ_CP025299.1"/>
</dbReference>
<dbReference type="InterPro" id="IPR011050">
    <property type="entry name" value="Pectin_lyase_fold/virulence"/>
</dbReference>
<name>A0A2K9DQF4_9MICO</name>
<evidence type="ECO:0000256" key="1">
    <source>
        <dbReference type="SAM" id="MobiDB-lite"/>
    </source>
</evidence>
<protein>
    <submittedName>
        <fullName evidence="3">Uncharacterized protein</fullName>
    </submittedName>
</protein>
<sequence>MSAPDGFTREERGDTTLTRHVLGRVVVVSAIAVFVLLIVFVGPLIHQKGYPWDQASPTAAPVPTLPPGTAAAVATAMSGLAAQVTAGTYAPPVAPDPAVAVAREDGRLAGLSRVAPGDPAALSTFGTVVLAARDAPYGLSDLVDAGAAAPDGENTWALTRNVVVRAGATLSLVQPGATLRLHSGSDGFVSIVAWGGSLDLHGGADAPLTITGWDAEAGAPDDATDDGRAYLRVRDGVLTMSDVHVDHLGFWSGRTGGLAVTGSDTGSARADLARVSSEDSHYGLFLSGVVDTTVTSFSSIAAEVSGVAVTGQSQRVALSGVDIDASGDDGIQVGGGSSTVGIGDATVRDSGEYGLRLSGRALATGPTAAGYGTDRSSGFAVKGGTFADNVRGGLLLEEADGTILTGVTARETAAAVRANGPAKRLEIVGCDLTSSAEPAVVIADGVVPAVVTGNVLHGQGAALRVAASVADVEHNDITVGLGNAVAVVGEGRVTVAKNVLGGIGQDAVATSDGAAPTVQGNDTRTWEFRSDFVTWLNAHPMAWMWLSVLVIPLVGVPLLWRRRVRHRQLRRLLEQAIVQYGQQRIAAYGVDETATSTEEPAAAPAPAPASASAEPAVTPDAPAEPVPQGPRTPPPARPHPARPATSARASVSAAASGPSPSPSPSPGIATDAGAASGAPVARPRSLADLRTGALADRDFDSMRQFAVAAVLEAGYPLSTISRMFRVPAWRLQTWLEEAVEEASRPPEPGVRPRR</sequence>
<keyword evidence="2" id="KW-0812">Transmembrane</keyword>
<reference evidence="3 4" key="1">
    <citation type="submission" date="2017-12" db="EMBL/GenBank/DDBJ databases">
        <title>Isolation and characterization of estrogens degradatiion strain Microbacterium hominis SJTG1.</title>
        <authorList>
            <person name="Xiong W."/>
            <person name="Yin C."/>
            <person name="Zheng D."/>
            <person name="Liang R."/>
        </authorList>
    </citation>
    <scope>NUCLEOTIDE SEQUENCE [LARGE SCALE GENOMIC DNA]</scope>
    <source>
        <strain evidence="3 4">SJTG1</strain>
    </source>
</reference>
<dbReference type="InterPro" id="IPR012334">
    <property type="entry name" value="Pectin_lyas_fold"/>
</dbReference>
<feature type="transmembrane region" description="Helical" evidence="2">
    <location>
        <begin position="542"/>
        <end position="560"/>
    </location>
</feature>
<feature type="compositionally biased region" description="Low complexity" evidence="1">
    <location>
        <begin position="592"/>
        <end position="616"/>
    </location>
</feature>
<proteinExistence type="predicted"/>
<evidence type="ECO:0000256" key="2">
    <source>
        <dbReference type="SAM" id="Phobius"/>
    </source>
</evidence>
<evidence type="ECO:0000313" key="4">
    <source>
        <dbReference type="Proteomes" id="UP000233276"/>
    </source>
</evidence>
<feature type="compositionally biased region" description="Low complexity" evidence="1">
    <location>
        <begin position="642"/>
        <end position="658"/>
    </location>
</feature>
<feature type="region of interest" description="Disordered" evidence="1">
    <location>
        <begin position="592"/>
        <end position="683"/>
    </location>
</feature>
<dbReference type="KEGG" id="mhos:CXR34_14910"/>
<dbReference type="SUPFAM" id="SSF51126">
    <property type="entry name" value="Pectin lyase-like"/>
    <property type="match status" value="1"/>
</dbReference>
<evidence type="ECO:0000313" key="3">
    <source>
        <dbReference type="EMBL" id="AUG30628.1"/>
    </source>
</evidence>
<keyword evidence="2" id="KW-0472">Membrane</keyword>
<dbReference type="EMBL" id="CP025299">
    <property type="protein sequence ID" value="AUG30628.1"/>
    <property type="molecule type" value="Genomic_DNA"/>
</dbReference>
<dbReference type="InterPro" id="IPR006626">
    <property type="entry name" value="PbH1"/>
</dbReference>
<accession>A0A2K9DQF4</accession>
<organism evidence="3 4">
    <name type="scientific">Microbacterium hominis</name>
    <dbReference type="NCBI Taxonomy" id="162426"/>
    <lineage>
        <taxon>Bacteria</taxon>
        <taxon>Bacillati</taxon>
        <taxon>Actinomycetota</taxon>
        <taxon>Actinomycetes</taxon>
        <taxon>Micrococcales</taxon>
        <taxon>Microbacteriaceae</taxon>
        <taxon>Microbacterium</taxon>
    </lineage>
</organism>
<dbReference type="Gene3D" id="2.160.20.10">
    <property type="entry name" value="Single-stranded right-handed beta-helix, Pectin lyase-like"/>
    <property type="match status" value="2"/>
</dbReference>
<feature type="compositionally biased region" description="Pro residues" evidence="1">
    <location>
        <begin position="622"/>
        <end position="638"/>
    </location>
</feature>
<dbReference type="Proteomes" id="UP000233276">
    <property type="component" value="Chromosome"/>
</dbReference>
<gene>
    <name evidence="3" type="ORF">CXR34_14910</name>
</gene>
<dbReference type="AlphaFoldDB" id="A0A2K9DQF4"/>
<dbReference type="SMART" id="SM00710">
    <property type="entry name" value="PbH1"/>
    <property type="match status" value="7"/>
</dbReference>
<keyword evidence="2" id="KW-1133">Transmembrane helix</keyword>